<accession>A0A381EJ79</accession>
<dbReference type="EMBL" id="UFUZ01000001">
    <property type="protein sequence ID" value="SUX27075.1"/>
    <property type="molecule type" value="Genomic_DNA"/>
</dbReference>
<sequence>MFLNYVFNDYKQKMKCDKCGKSALKSLIFNFNMDKNEALKMQVKEANYNGVIEFKPLCVGCECLMGTSLKVEITHKEITGIFLKARAV</sequence>
<dbReference type="Proteomes" id="UP000254161">
    <property type="component" value="Unassembled WGS sequence"/>
</dbReference>
<evidence type="ECO:0000313" key="1">
    <source>
        <dbReference type="EMBL" id="SUX27075.1"/>
    </source>
</evidence>
<reference evidence="1 2" key="1">
    <citation type="submission" date="2018-06" db="EMBL/GenBank/DDBJ databases">
        <authorList>
            <consortium name="Pathogen Informatics"/>
            <person name="Doyle S."/>
        </authorList>
    </citation>
    <scope>NUCLEOTIDE SEQUENCE [LARGE SCALE GENOMIC DNA]</scope>
    <source>
        <strain evidence="1 2">NCTC12264</strain>
    </source>
</reference>
<protein>
    <submittedName>
        <fullName evidence="1">Uncharacterized protein</fullName>
    </submittedName>
</protein>
<evidence type="ECO:0000313" key="2">
    <source>
        <dbReference type="Proteomes" id="UP000254161"/>
    </source>
</evidence>
<name>A0A381EJ79_CAMUP</name>
<dbReference type="AlphaFoldDB" id="A0A381EJ79"/>
<proteinExistence type="predicted"/>
<organism evidence="1 2">
    <name type="scientific">Campylobacter upsaliensis</name>
    <dbReference type="NCBI Taxonomy" id="28080"/>
    <lineage>
        <taxon>Bacteria</taxon>
        <taxon>Pseudomonadati</taxon>
        <taxon>Campylobacterota</taxon>
        <taxon>Epsilonproteobacteria</taxon>
        <taxon>Campylobacterales</taxon>
        <taxon>Campylobacteraceae</taxon>
        <taxon>Campylobacter</taxon>
    </lineage>
</organism>
<gene>
    <name evidence="1" type="ORF">NCTC12264_01319</name>
</gene>